<gene>
    <name evidence="2" type="ORF">JTE90_021305</name>
</gene>
<evidence type="ECO:0000256" key="1">
    <source>
        <dbReference type="SAM" id="SignalP"/>
    </source>
</evidence>
<accession>A0AAV6VM61</accession>
<protein>
    <recommendedName>
        <fullName evidence="4">Secreted protein</fullName>
    </recommendedName>
</protein>
<feature type="chain" id="PRO_5043888145" description="Secreted protein" evidence="1">
    <location>
        <begin position="22"/>
        <end position="137"/>
    </location>
</feature>
<sequence>MPLSTVTTLSVVFLLAAPSCADNSTPNPLPRLPISATSCFARHLPVWRNTDQSKALRRKNNPNMHPPTTFRQTAARGQCSARPRARDGRECCFACHAFSLGREALGTGLITVALRNLLVGLMVFHTGADCRVVSGDS</sequence>
<evidence type="ECO:0000313" key="3">
    <source>
        <dbReference type="Proteomes" id="UP000827092"/>
    </source>
</evidence>
<keyword evidence="3" id="KW-1185">Reference proteome</keyword>
<proteinExistence type="predicted"/>
<dbReference type="Proteomes" id="UP000827092">
    <property type="component" value="Unassembled WGS sequence"/>
</dbReference>
<comment type="caution">
    <text evidence="2">The sequence shown here is derived from an EMBL/GenBank/DDBJ whole genome shotgun (WGS) entry which is preliminary data.</text>
</comment>
<evidence type="ECO:0008006" key="4">
    <source>
        <dbReference type="Google" id="ProtNLM"/>
    </source>
</evidence>
<name>A0AAV6VM61_9ARAC</name>
<feature type="signal peptide" evidence="1">
    <location>
        <begin position="1"/>
        <end position="21"/>
    </location>
</feature>
<organism evidence="2 3">
    <name type="scientific">Oedothorax gibbosus</name>
    <dbReference type="NCBI Taxonomy" id="931172"/>
    <lineage>
        <taxon>Eukaryota</taxon>
        <taxon>Metazoa</taxon>
        <taxon>Ecdysozoa</taxon>
        <taxon>Arthropoda</taxon>
        <taxon>Chelicerata</taxon>
        <taxon>Arachnida</taxon>
        <taxon>Araneae</taxon>
        <taxon>Araneomorphae</taxon>
        <taxon>Entelegynae</taxon>
        <taxon>Araneoidea</taxon>
        <taxon>Linyphiidae</taxon>
        <taxon>Erigoninae</taxon>
        <taxon>Oedothorax</taxon>
    </lineage>
</organism>
<reference evidence="2 3" key="1">
    <citation type="journal article" date="2022" name="Nat. Ecol. Evol.">
        <title>A masculinizing supergene underlies an exaggerated male reproductive morph in a spider.</title>
        <authorList>
            <person name="Hendrickx F."/>
            <person name="De Corte Z."/>
            <person name="Sonet G."/>
            <person name="Van Belleghem S.M."/>
            <person name="Kostlbacher S."/>
            <person name="Vangestel C."/>
        </authorList>
    </citation>
    <scope>NUCLEOTIDE SEQUENCE [LARGE SCALE GENOMIC DNA]</scope>
    <source>
        <strain evidence="2">W744_W776</strain>
    </source>
</reference>
<evidence type="ECO:0000313" key="2">
    <source>
        <dbReference type="EMBL" id="KAG8197575.1"/>
    </source>
</evidence>
<keyword evidence="1" id="KW-0732">Signal</keyword>
<dbReference type="EMBL" id="JAFNEN010000053">
    <property type="protein sequence ID" value="KAG8197575.1"/>
    <property type="molecule type" value="Genomic_DNA"/>
</dbReference>
<dbReference type="AlphaFoldDB" id="A0AAV6VM61"/>